<dbReference type="InterPro" id="IPR036869">
    <property type="entry name" value="J_dom_sf"/>
</dbReference>
<dbReference type="Pfam" id="PF00226">
    <property type="entry name" value="DnaJ"/>
    <property type="match status" value="1"/>
</dbReference>
<dbReference type="PRINTS" id="PR00625">
    <property type="entry name" value="JDOMAIN"/>
</dbReference>
<accession>G0UPB3</accession>
<dbReference type="InterPro" id="IPR050817">
    <property type="entry name" value="DjlA_DnaK_co-chaperone"/>
</dbReference>
<feature type="region of interest" description="Disordered" evidence="1">
    <location>
        <begin position="280"/>
        <end position="314"/>
    </location>
</feature>
<dbReference type="Gene3D" id="1.10.287.110">
    <property type="entry name" value="DnaJ domain"/>
    <property type="match status" value="1"/>
</dbReference>
<dbReference type="PROSITE" id="PS50076">
    <property type="entry name" value="DNAJ_2"/>
    <property type="match status" value="1"/>
</dbReference>
<gene>
    <name evidence="3" type="ORF">TCIL3000_7_230</name>
</gene>
<dbReference type="InterPro" id="IPR001623">
    <property type="entry name" value="DnaJ_domain"/>
</dbReference>
<feature type="domain" description="J" evidence="2">
    <location>
        <begin position="324"/>
        <end position="393"/>
    </location>
</feature>
<evidence type="ECO:0000313" key="3">
    <source>
        <dbReference type="EMBL" id="CCC91224.1"/>
    </source>
</evidence>
<feature type="compositionally biased region" description="Basic and acidic residues" evidence="1">
    <location>
        <begin position="280"/>
        <end position="307"/>
    </location>
</feature>
<name>G0UPB3_TRYCI</name>
<dbReference type="PANTHER" id="PTHR24074">
    <property type="entry name" value="CO-CHAPERONE PROTEIN DJLA"/>
    <property type="match status" value="1"/>
</dbReference>
<reference evidence="3" key="1">
    <citation type="journal article" date="2012" name="Proc. Natl. Acad. Sci. U.S.A.">
        <title>Antigenic diversity is generated by distinct evolutionary mechanisms in African trypanosome species.</title>
        <authorList>
            <person name="Jackson A.P."/>
            <person name="Berry A."/>
            <person name="Aslett M."/>
            <person name="Allison H.C."/>
            <person name="Burton P."/>
            <person name="Vavrova-Anderson J."/>
            <person name="Brown R."/>
            <person name="Browne H."/>
            <person name="Corton N."/>
            <person name="Hauser H."/>
            <person name="Gamble J."/>
            <person name="Gilderthorp R."/>
            <person name="Marcello L."/>
            <person name="McQuillan J."/>
            <person name="Otto T.D."/>
            <person name="Quail M.A."/>
            <person name="Sanders M.J."/>
            <person name="van Tonder A."/>
            <person name="Ginger M.L."/>
            <person name="Field M.C."/>
            <person name="Barry J.D."/>
            <person name="Hertz-Fowler C."/>
            <person name="Berriman M."/>
        </authorList>
    </citation>
    <scope>NUCLEOTIDE SEQUENCE</scope>
    <source>
        <strain evidence="3">IL3000</strain>
    </source>
</reference>
<organism evidence="3">
    <name type="scientific">Trypanosoma congolense (strain IL3000)</name>
    <dbReference type="NCBI Taxonomy" id="1068625"/>
    <lineage>
        <taxon>Eukaryota</taxon>
        <taxon>Discoba</taxon>
        <taxon>Euglenozoa</taxon>
        <taxon>Kinetoplastea</taxon>
        <taxon>Metakinetoplastina</taxon>
        <taxon>Trypanosomatida</taxon>
        <taxon>Trypanosomatidae</taxon>
        <taxon>Trypanosoma</taxon>
        <taxon>Nannomonas</taxon>
    </lineage>
</organism>
<dbReference type="SMART" id="SM00271">
    <property type="entry name" value="DnaJ"/>
    <property type="match status" value="1"/>
</dbReference>
<dbReference type="SUPFAM" id="SSF46565">
    <property type="entry name" value="Chaperone J-domain"/>
    <property type="match status" value="1"/>
</dbReference>
<evidence type="ECO:0000259" key="2">
    <source>
        <dbReference type="PROSITE" id="PS50076"/>
    </source>
</evidence>
<dbReference type="CDD" id="cd06257">
    <property type="entry name" value="DnaJ"/>
    <property type="match status" value="1"/>
</dbReference>
<proteinExistence type="predicted"/>
<dbReference type="AlphaFoldDB" id="G0UPB3"/>
<dbReference type="EMBL" id="HE575320">
    <property type="protein sequence ID" value="CCC91224.1"/>
    <property type="molecule type" value="Genomic_DNA"/>
</dbReference>
<evidence type="ECO:0000256" key="1">
    <source>
        <dbReference type="SAM" id="MobiDB-lite"/>
    </source>
</evidence>
<dbReference type="VEuPathDB" id="TriTrypDB:TcIL3000_7_230"/>
<protein>
    <submittedName>
        <fullName evidence="3">Putative chaperone protein DNAj</fullName>
    </submittedName>
</protein>
<sequence length="457" mass="50699">MSNDTYRQDVPHGFLLVSKLFFEYLSSSSFGTDVSGVLLKTVGENVCYSGNPLSSWRFMKALLEQITHRFVECCVLATFAVSNSTMLHRAATLHLTFPSVQHHQFTSCWITQAPCSVAKVFIPSFLWTWLKSAVVGLPSCWKDEEDELLSDYYESVSFYGGSYASSVIRSVIASSLVTLTADEVVQQAAWASLFYKTRDDESFRWPLLKQYLCFMAESITQTILVVGARILGAGLGRLLFREPNIGFLFWSERLAVLAAGLPINKMGRVVWNMVHEGLEEVHPTTEEERQAESARGEQEASSFRDDADSSNASFTGPMMVSKVDHYAVLGVGPTATTEDIKRAYHVAALENHPDRVPRCEEAQNAARERMAAINQAYETLSSQKKRSMYDLSRRTTQLPGALSQIHNLSTATRVGIGVVGLMAGVGIKVTILYAQYYTSFLELTGLGKGPLRFLGIV</sequence>